<dbReference type="PANTHER" id="PTHR44757:SF2">
    <property type="entry name" value="BIOFILM ARCHITECTURE MAINTENANCE PROTEIN MBAA"/>
    <property type="match status" value="1"/>
</dbReference>
<dbReference type="PROSITE" id="PS50887">
    <property type="entry name" value="GGDEF"/>
    <property type="match status" value="1"/>
</dbReference>
<dbReference type="NCBIfam" id="TIGR00254">
    <property type="entry name" value="GGDEF"/>
    <property type="match status" value="1"/>
</dbReference>
<dbReference type="CDD" id="cd01949">
    <property type="entry name" value="GGDEF"/>
    <property type="match status" value="1"/>
</dbReference>
<evidence type="ECO:0000313" key="7">
    <source>
        <dbReference type="Proteomes" id="UP001239782"/>
    </source>
</evidence>
<feature type="domain" description="Response regulatory" evidence="3">
    <location>
        <begin position="9"/>
        <end position="125"/>
    </location>
</feature>
<dbReference type="InterPro" id="IPR035919">
    <property type="entry name" value="EAL_sf"/>
</dbReference>
<sequence>MANDLKPVHLLLLEPSSNDAETMITTLRNHGYAVRATQVVSEDKLQELLSQQSWDLCLTRAEVKGLNANRVIELIDEFGRDVPVILITDEDNEVDLVSALKVGIKDSVPFKSQERLFLVAKRELNNLEQRKLRKKAEAKWAETEKRCSLLLDSSQDAIAYIHDGMHIYANQAYVDLFGFEDPDDLLAMPVMDMIASECHSDFKEFLRQYAKNPNNNNFACQGTKNDLSNFDAMLTLSNATYDNEACTQVLIKTTTDSAELEAKVKELSAQDVLTGLYNQNYFQEELDRMISSGFESGQSRHLMFIEIDQYESIEKEFGLTGTDEIITGVAHWLKSKADKDALLARYGNDSFMVLIDEDSPEKAKAFAESLCKEVKSHLFEIEGKTQKLSFSIGVTPVGDQASNAKDLISNAHSACVRANKNKGDNVKVYNKMIDADRSENSELVEKLHEAIESGNMKLLFQPIVKLHGDERALYQSLLRIKTKDAEMSAAEIFPVAEASGLAAKLDRWVLMQSLKQLHADKSKASLFVHLSAASLTDEGISQFIADLFRSTKLPPTSLVIVVKADDALTYLKRVIVLKNNLAKIKVQMALSHVKNNAEHFTLLDQVLPAYSISDGELTIQLSTGGDAVSDITNICSEAHHRDIVTITPKVEDAASLAALWPLGIGYIQGYYLQAPMPSLSFDFSSSEF</sequence>
<dbReference type="Pfam" id="PF13188">
    <property type="entry name" value="PAS_8"/>
    <property type="match status" value="1"/>
</dbReference>
<dbReference type="SMART" id="SM00267">
    <property type="entry name" value="GGDEF"/>
    <property type="match status" value="1"/>
</dbReference>
<dbReference type="CDD" id="cd00156">
    <property type="entry name" value="REC"/>
    <property type="match status" value="1"/>
</dbReference>
<dbReference type="SMART" id="SM00052">
    <property type="entry name" value="EAL"/>
    <property type="match status" value="1"/>
</dbReference>
<dbReference type="Gene3D" id="3.40.50.2300">
    <property type="match status" value="1"/>
</dbReference>
<protein>
    <submittedName>
        <fullName evidence="6">EAL domain-containing protein</fullName>
    </submittedName>
</protein>
<dbReference type="PROSITE" id="PS50110">
    <property type="entry name" value="RESPONSE_REGULATORY"/>
    <property type="match status" value="1"/>
</dbReference>
<feature type="domain" description="GGDEF" evidence="5">
    <location>
        <begin position="298"/>
        <end position="431"/>
    </location>
</feature>
<evidence type="ECO:0000259" key="5">
    <source>
        <dbReference type="PROSITE" id="PS50887"/>
    </source>
</evidence>
<evidence type="ECO:0000256" key="1">
    <source>
        <dbReference type="PROSITE-ProRule" id="PRU00169"/>
    </source>
</evidence>
<dbReference type="InterPro" id="IPR052155">
    <property type="entry name" value="Biofilm_reg_signaling"/>
</dbReference>
<dbReference type="Pfam" id="PF00563">
    <property type="entry name" value="EAL"/>
    <property type="match status" value="1"/>
</dbReference>
<dbReference type="InterPro" id="IPR011006">
    <property type="entry name" value="CheY-like_superfamily"/>
</dbReference>
<dbReference type="SUPFAM" id="SSF55073">
    <property type="entry name" value="Nucleotide cyclase"/>
    <property type="match status" value="1"/>
</dbReference>
<comment type="caution">
    <text evidence="1">Lacks conserved residue(s) required for the propagation of feature annotation.</text>
</comment>
<evidence type="ECO:0000256" key="2">
    <source>
        <dbReference type="SAM" id="Coils"/>
    </source>
</evidence>
<dbReference type="InterPro" id="IPR000160">
    <property type="entry name" value="GGDEF_dom"/>
</dbReference>
<dbReference type="InterPro" id="IPR001633">
    <property type="entry name" value="EAL_dom"/>
</dbReference>
<dbReference type="KEGG" id="plei:Q9312_08850"/>
<dbReference type="EMBL" id="CP133548">
    <property type="protein sequence ID" value="WMS89008.1"/>
    <property type="molecule type" value="Genomic_DNA"/>
</dbReference>
<proteinExistence type="predicted"/>
<dbReference type="InterPro" id="IPR001789">
    <property type="entry name" value="Sig_transdc_resp-reg_receiver"/>
</dbReference>
<organism evidence="6 7">
    <name type="scientific">Pleionea litopenaei</name>
    <dbReference type="NCBI Taxonomy" id="3070815"/>
    <lineage>
        <taxon>Bacteria</taxon>
        <taxon>Pseudomonadati</taxon>
        <taxon>Pseudomonadota</taxon>
        <taxon>Gammaproteobacteria</taxon>
        <taxon>Oceanospirillales</taxon>
        <taxon>Pleioneaceae</taxon>
        <taxon>Pleionea</taxon>
    </lineage>
</organism>
<dbReference type="SUPFAM" id="SSF141868">
    <property type="entry name" value="EAL domain-like"/>
    <property type="match status" value="1"/>
</dbReference>
<evidence type="ECO:0000259" key="3">
    <source>
        <dbReference type="PROSITE" id="PS50110"/>
    </source>
</evidence>
<dbReference type="InterPro" id="IPR000014">
    <property type="entry name" value="PAS"/>
</dbReference>
<dbReference type="SMART" id="SM00091">
    <property type="entry name" value="PAS"/>
    <property type="match status" value="1"/>
</dbReference>
<feature type="coiled-coil region" evidence="2">
    <location>
        <begin position="110"/>
        <end position="144"/>
    </location>
</feature>
<keyword evidence="7" id="KW-1185">Reference proteome</keyword>
<dbReference type="Gene3D" id="3.30.450.20">
    <property type="entry name" value="PAS domain"/>
    <property type="match status" value="1"/>
</dbReference>
<dbReference type="RefSeq" id="WP_309204242.1">
    <property type="nucleotide sequence ID" value="NZ_CP133548.1"/>
</dbReference>
<dbReference type="InterPro" id="IPR035965">
    <property type="entry name" value="PAS-like_dom_sf"/>
</dbReference>
<dbReference type="InterPro" id="IPR043128">
    <property type="entry name" value="Rev_trsase/Diguanyl_cyclase"/>
</dbReference>
<evidence type="ECO:0000313" key="6">
    <source>
        <dbReference type="EMBL" id="WMS89008.1"/>
    </source>
</evidence>
<keyword evidence="2" id="KW-0175">Coiled coil</keyword>
<dbReference type="InterPro" id="IPR029787">
    <property type="entry name" value="Nucleotide_cyclase"/>
</dbReference>
<dbReference type="Gene3D" id="3.20.20.450">
    <property type="entry name" value="EAL domain"/>
    <property type="match status" value="1"/>
</dbReference>
<dbReference type="SUPFAM" id="SSF52172">
    <property type="entry name" value="CheY-like"/>
    <property type="match status" value="1"/>
</dbReference>
<name>A0AA51RX15_9GAMM</name>
<dbReference type="CDD" id="cd01948">
    <property type="entry name" value="EAL"/>
    <property type="match status" value="1"/>
</dbReference>
<dbReference type="Proteomes" id="UP001239782">
    <property type="component" value="Chromosome"/>
</dbReference>
<dbReference type="CDD" id="cd00130">
    <property type="entry name" value="PAS"/>
    <property type="match status" value="1"/>
</dbReference>
<dbReference type="SUPFAM" id="SSF55785">
    <property type="entry name" value="PYP-like sensor domain (PAS domain)"/>
    <property type="match status" value="1"/>
</dbReference>
<dbReference type="PANTHER" id="PTHR44757">
    <property type="entry name" value="DIGUANYLATE CYCLASE DGCP"/>
    <property type="match status" value="1"/>
</dbReference>
<gene>
    <name evidence="6" type="ORF">Q9312_08850</name>
</gene>
<dbReference type="GO" id="GO:0000160">
    <property type="term" value="P:phosphorelay signal transduction system"/>
    <property type="evidence" value="ECO:0007669"/>
    <property type="project" value="InterPro"/>
</dbReference>
<feature type="domain" description="EAL" evidence="4">
    <location>
        <begin position="440"/>
        <end position="688"/>
    </location>
</feature>
<reference evidence="6 7" key="1">
    <citation type="submission" date="2023-08" db="EMBL/GenBank/DDBJ databases">
        <title>Pleionea litopenaei sp. nov., isolated from stomach of juvenile Litopenaeus vannamei.</title>
        <authorList>
            <person name="Rho A.M."/>
            <person name="Hwang C.Y."/>
        </authorList>
    </citation>
    <scope>NUCLEOTIDE SEQUENCE [LARGE SCALE GENOMIC DNA]</scope>
    <source>
        <strain evidence="6 7">HL-JVS1</strain>
    </source>
</reference>
<dbReference type="PROSITE" id="PS50883">
    <property type="entry name" value="EAL"/>
    <property type="match status" value="1"/>
</dbReference>
<dbReference type="Pfam" id="PF00990">
    <property type="entry name" value="GGDEF"/>
    <property type="match status" value="1"/>
</dbReference>
<dbReference type="Gene3D" id="3.30.70.270">
    <property type="match status" value="1"/>
</dbReference>
<evidence type="ECO:0000259" key="4">
    <source>
        <dbReference type="PROSITE" id="PS50883"/>
    </source>
</evidence>
<dbReference type="AlphaFoldDB" id="A0AA51RX15"/>
<accession>A0AA51RX15</accession>